<dbReference type="SMART" id="SM00052">
    <property type="entry name" value="EAL"/>
    <property type="match status" value="1"/>
</dbReference>
<dbReference type="PANTHER" id="PTHR33121:SF70">
    <property type="entry name" value="SIGNALING PROTEIN YKOW"/>
    <property type="match status" value="1"/>
</dbReference>
<gene>
    <name evidence="2" type="ORF">DFP90_105315</name>
</gene>
<dbReference type="Gene3D" id="3.20.20.450">
    <property type="entry name" value="EAL domain"/>
    <property type="match status" value="1"/>
</dbReference>
<dbReference type="EMBL" id="QRDW01000005">
    <property type="protein sequence ID" value="RED49942.1"/>
    <property type="molecule type" value="Genomic_DNA"/>
</dbReference>
<dbReference type="OrthoDB" id="7251575at2"/>
<dbReference type="CDD" id="cd01948">
    <property type="entry name" value="EAL"/>
    <property type="match status" value="1"/>
</dbReference>
<organism evidence="2 3">
    <name type="scientific">Aestuariispira insulae</name>
    <dbReference type="NCBI Taxonomy" id="1461337"/>
    <lineage>
        <taxon>Bacteria</taxon>
        <taxon>Pseudomonadati</taxon>
        <taxon>Pseudomonadota</taxon>
        <taxon>Alphaproteobacteria</taxon>
        <taxon>Rhodospirillales</taxon>
        <taxon>Kiloniellaceae</taxon>
        <taxon>Aestuariispira</taxon>
    </lineage>
</organism>
<feature type="domain" description="EAL" evidence="1">
    <location>
        <begin position="105"/>
        <end position="357"/>
    </location>
</feature>
<dbReference type="RefSeq" id="WP_115937171.1">
    <property type="nucleotide sequence ID" value="NZ_QRDW01000005.1"/>
</dbReference>
<reference evidence="2 3" key="1">
    <citation type="submission" date="2018-07" db="EMBL/GenBank/DDBJ databases">
        <title>Genomic Encyclopedia of Type Strains, Phase III (KMG-III): the genomes of soil and plant-associated and newly described type strains.</title>
        <authorList>
            <person name="Whitman W."/>
        </authorList>
    </citation>
    <scope>NUCLEOTIDE SEQUENCE [LARGE SCALE GENOMIC DNA]</scope>
    <source>
        <strain evidence="2 3">CECT 8488</strain>
    </source>
</reference>
<dbReference type="AlphaFoldDB" id="A0A3D9HKA2"/>
<name>A0A3D9HKA2_9PROT</name>
<proteinExistence type="predicted"/>
<accession>A0A3D9HKA2</accession>
<sequence>MPVCARCETLPELIKGDATLFLWPPLGHTRGKLKKIFTSFGAVTDYGNGMSLAVTPESLPDLLEMVERGLTRGEMVDTHVLIHEGGGEPTLVDFNGLATLKAVVALYRSDWLLGILKGDRLRTFFQPIVHGDGNNEPYAHECLLRWADEDGGLKPPVELFSAARDAEMLFQLDRFAREAHIRNAAKTGGTSKFFLNFTPTAIYDPANCLATTFRIIEQVGLESDRVIFEVIETDQVDDVDHLKRILKTYQERGFEVALDDLGAGYSTLTLLGDLQPDYVKLDKDLIRNVHGDRYRAEMVSRIISLAHEFEIRVIAEGIETREEAAWLTSQKVDFMQGFFFARPAPEPLAMLERRRQI</sequence>
<dbReference type="InterPro" id="IPR001633">
    <property type="entry name" value="EAL_dom"/>
</dbReference>
<dbReference type="PROSITE" id="PS50883">
    <property type="entry name" value="EAL"/>
    <property type="match status" value="1"/>
</dbReference>
<protein>
    <submittedName>
        <fullName evidence="2">EAL domain-containing protein (Putative c-di-GMP-specific phosphodiesterase class I)</fullName>
    </submittedName>
</protein>
<evidence type="ECO:0000259" key="1">
    <source>
        <dbReference type="PROSITE" id="PS50883"/>
    </source>
</evidence>
<dbReference type="PANTHER" id="PTHR33121">
    <property type="entry name" value="CYCLIC DI-GMP PHOSPHODIESTERASE PDEF"/>
    <property type="match status" value="1"/>
</dbReference>
<evidence type="ECO:0000313" key="2">
    <source>
        <dbReference type="EMBL" id="RED49942.1"/>
    </source>
</evidence>
<keyword evidence="3" id="KW-1185">Reference proteome</keyword>
<dbReference type="InterPro" id="IPR035919">
    <property type="entry name" value="EAL_sf"/>
</dbReference>
<comment type="caution">
    <text evidence="2">The sequence shown here is derived from an EMBL/GenBank/DDBJ whole genome shotgun (WGS) entry which is preliminary data.</text>
</comment>
<evidence type="ECO:0000313" key="3">
    <source>
        <dbReference type="Proteomes" id="UP000256845"/>
    </source>
</evidence>
<dbReference type="Proteomes" id="UP000256845">
    <property type="component" value="Unassembled WGS sequence"/>
</dbReference>
<dbReference type="SUPFAM" id="SSF141868">
    <property type="entry name" value="EAL domain-like"/>
    <property type="match status" value="1"/>
</dbReference>
<dbReference type="GO" id="GO:0071111">
    <property type="term" value="F:cyclic-guanylate-specific phosphodiesterase activity"/>
    <property type="evidence" value="ECO:0007669"/>
    <property type="project" value="InterPro"/>
</dbReference>
<dbReference type="Pfam" id="PF00563">
    <property type="entry name" value="EAL"/>
    <property type="match status" value="1"/>
</dbReference>
<dbReference type="InterPro" id="IPR050706">
    <property type="entry name" value="Cyclic-di-GMP_PDE-like"/>
</dbReference>